<evidence type="ECO:0000313" key="2">
    <source>
        <dbReference type="Proteomes" id="UP001165121"/>
    </source>
</evidence>
<accession>A0A9W7CR88</accession>
<keyword evidence="2" id="KW-1185">Reference proteome</keyword>
<name>A0A9W7CR88_9STRA</name>
<dbReference type="Proteomes" id="UP001165121">
    <property type="component" value="Unassembled WGS sequence"/>
</dbReference>
<reference evidence="1" key="1">
    <citation type="submission" date="2023-04" db="EMBL/GenBank/DDBJ databases">
        <title>Phytophthora fragariaefolia NBRC 109709.</title>
        <authorList>
            <person name="Ichikawa N."/>
            <person name="Sato H."/>
            <person name="Tonouchi N."/>
        </authorList>
    </citation>
    <scope>NUCLEOTIDE SEQUENCE</scope>
    <source>
        <strain evidence="1">NBRC 109709</strain>
    </source>
</reference>
<organism evidence="1 2">
    <name type="scientific">Phytophthora fragariaefolia</name>
    <dbReference type="NCBI Taxonomy" id="1490495"/>
    <lineage>
        <taxon>Eukaryota</taxon>
        <taxon>Sar</taxon>
        <taxon>Stramenopiles</taxon>
        <taxon>Oomycota</taxon>
        <taxon>Peronosporomycetes</taxon>
        <taxon>Peronosporales</taxon>
        <taxon>Peronosporaceae</taxon>
        <taxon>Phytophthora</taxon>
    </lineage>
</organism>
<proteinExistence type="predicted"/>
<dbReference type="AlphaFoldDB" id="A0A9W7CR88"/>
<protein>
    <submittedName>
        <fullName evidence="1">Unnamed protein product</fullName>
    </submittedName>
</protein>
<sequence length="129" mass="14384">MPWIRSIDTGSAHLEAMFEDGVKINTEDVCAFIAHIDLVKDEEVALLKLIHSEVEDIILTAVISFLCTDANSRPHAQVSSTFTTQLMAVRTDEERVEWLKKNKNVHSSEEKIVGALWMIRATGVGSVYA</sequence>
<evidence type="ECO:0000313" key="1">
    <source>
        <dbReference type="EMBL" id="GMF35422.1"/>
    </source>
</evidence>
<dbReference type="EMBL" id="BSXT01000870">
    <property type="protein sequence ID" value="GMF35422.1"/>
    <property type="molecule type" value="Genomic_DNA"/>
</dbReference>
<comment type="caution">
    <text evidence="1">The sequence shown here is derived from an EMBL/GenBank/DDBJ whole genome shotgun (WGS) entry which is preliminary data.</text>
</comment>
<gene>
    <name evidence="1" type="ORF">Pfra01_000937100</name>
</gene>